<feature type="region of interest" description="Disordered" evidence="1">
    <location>
        <begin position="279"/>
        <end position="307"/>
    </location>
</feature>
<feature type="compositionally biased region" description="Polar residues" evidence="1">
    <location>
        <begin position="349"/>
        <end position="365"/>
    </location>
</feature>
<accession>A0ABW5LYQ1</accession>
<dbReference type="RefSeq" id="WP_381517695.1">
    <property type="nucleotide sequence ID" value="NZ_JBHULN010000001.1"/>
</dbReference>
<feature type="compositionally biased region" description="Polar residues" evidence="1">
    <location>
        <begin position="56"/>
        <end position="75"/>
    </location>
</feature>
<organism evidence="2 3">
    <name type="scientific">Spirosoma soli</name>
    <dbReference type="NCBI Taxonomy" id="1770529"/>
    <lineage>
        <taxon>Bacteria</taxon>
        <taxon>Pseudomonadati</taxon>
        <taxon>Bacteroidota</taxon>
        <taxon>Cytophagia</taxon>
        <taxon>Cytophagales</taxon>
        <taxon>Cytophagaceae</taxon>
        <taxon>Spirosoma</taxon>
    </lineage>
</organism>
<evidence type="ECO:0000256" key="1">
    <source>
        <dbReference type="SAM" id="MobiDB-lite"/>
    </source>
</evidence>
<evidence type="ECO:0000313" key="2">
    <source>
        <dbReference type="EMBL" id="MFD2569144.1"/>
    </source>
</evidence>
<dbReference type="EMBL" id="JBHULN010000001">
    <property type="protein sequence ID" value="MFD2569144.1"/>
    <property type="molecule type" value="Genomic_DNA"/>
</dbReference>
<protein>
    <submittedName>
        <fullName evidence="2">Uncharacterized protein</fullName>
    </submittedName>
</protein>
<feature type="compositionally biased region" description="Polar residues" evidence="1">
    <location>
        <begin position="373"/>
        <end position="383"/>
    </location>
</feature>
<feature type="compositionally biased region" description="Basic and acidic residues" evidence="1">
    <location>
        <begin position="389"/>
        <end position="400"/>
    </location>
</feature>
<feature type="region of interest" description="Disordered" evidence="1">
    <location>
        <begin position="327"/>
        <end position="400"/>
    </location>
</feature>
<feature type="region of interest" description="Disordered" evidence="1">
    <location>
        <begin position="1"/>
        <end position="75"/>
    </location>
</feature>
<evidence type="ECO:0000313" key="3">
    <source>
        <dbReference type="Proteomes" id="UP001597469"/>
    </source>
</evidence>
<feature type="compositionally biased region" description="Polar residues" evidence="1">
    <location>
        <begin position="279"/>
        <end position="289"/>
    </location>
</feature>
<proteinExistence type="predicted"/>
<keyword evidence="3" id="KW-1185">Reference proteome</keyword>
<comment type="caution">
    <text evidence="2">The sequence shown here is derived from an EMBL/GenBank/DDBJ whole genome shotgun (WGS) entry which is preliminary data.</text>
</comment>
<name>A0ABW5LYQ1_9BACT</name>
<reference evidence="3" key="1">
    <citation type="journal article" date="2019" name="Int. J. Syst. Evol. Microbiol.">
        <title>The Global Catalogue of Microorganisms (GCM) 10K type strain sequencing project: providing services to taxonomists for standard genome sequencing and annotation.</title>
        <authorList>
            <consortium name="The Broad Institute Genomics Platform"/>
            <consortium name="The Broad Institute Genome Sequencing Center for Infectious Disease"/>
            <person name="Wu L."/>
            <person name="Ma J."/>
        </authorList>
    </citation>
    <scope>NUCLEOTIDE SEQUENCE [LARGE SCALE GENOMIC DNA]</scope>
    <source>
        <strain evidence="3">KCTC 42805</strain>
    </source>
</reference>
<gene>
    <name evidence="2" type="ORF">ACFSUS_00775</name>
</gene>
<dbReference type="Proteomes" id="UP001597469">
    <property type="component" value="Unassembled WGS sequence"/>
</dbReference>
<sequence length="400" mass="42793">MTTQRTTEMHISPAKFSGLETPPQADRRAEDDTSGLQSPVPNGEGANPGAPDAQFVQHQGISSDRQPPKNESVTQFAEGKPIKAIVISQHTPAKTTTALATQAQYPTLAISHSAVTFAKTQPGKQQFAVLTVLQQAAVTPVTITTDAPEHFQLACDSRPVFLPHLTFTPSPTGSYVHVRYAPNKTGVHVGQLTLETPYDTQTVTLTGQSGAILLKAPDLRPIIQARGATRPSESLSRKSRLGLLASLLFCGLAYVSYLNRCTLAPSLCQTMAQVNESAPQAESSLTARSTAEPGSAGAKAIESSANQTVAKRTAALTAKKVKSAPKELAQKQLFSKNESSTKAEKSTEGAVQSSSTYPSNTFQKTEQTEPRQRQLSASLPNATEESDLERELNRKSADHY</sequence>